<reference evidence="1" key="1">
    <citation type="submission" date="2022-08" db="EMBL/GenBank/DDBJ databases">
        <title>Genome Sequence of Lecanicillium fungicola.</title>
        <authorList>
            <person name="Buettner E."/>
        </authorList>
    </citation>
    <scope>NUCLEOTIDE SEQUENCE</scope>
    <source>
        <strain evidence="1">Babe33</strain>
    </source>
</reference>
<dbReference type="Proteomes" id="UP001143910">
    <property type="component" value="Unassembled WGS sequence"/>
</dbReference>
<comment type="caution">
    <text evidence="1">The sequence shown here is derived from an EMBL/GenBank/DDBJ whole genome shotgun (WGS) entry which is preliminary data.</text>
</comment>
<proteinExistence type="predicted"/>
<gene>
    <name evidence="1" type="ORF">NQ176_g4409</name>
</gene>
<organism evidence="1 2">
    <name type="scientific">Zarea fungicola</name>
    <dbReference type="NCBI Taxonomy" id="93591"/>
    <lineage>
        <taxon>Eukaryota</taxon>
        <taxon>Fungi</taxon>
        <taxon>Dikarya</taxon>
        <taxon>Ascomycota</taxon>
        <taxon>Pezizomycotina</taxon>
        <taxon>Sordariomycetes</taxon>
        <taxon>Hypocreomycetidae</taxon>
        <taxon>Hypocreales</taxon>
        <taxon>Cordycipitaceae</taxon>
        <taxon>Zarea</taxon>
    </lineage>
</organism>
<evidence type="ECO:0000313" key="1">
    <source>
        <dbReference type="EMBL" id="KAJ2977367.1"/>
    </source>
</evidence>
<sequence length="223" mass="24666">MTSDCNYSFIRISKTEGLEESAAKYRELRLRGLQASPSSFSSTYEIESAFAEADWIERLSAPGRENFICVAKASSTAQSDQGEWIGQVTLRGPLSKSEFSLAKESGQLLGESDEEERWQLLSLYILPEHRGAGLGGTLCRKTLNYLQSYQSSPEKVHVRLMIKPDNHAAVKLYEHLGFTHSGKCTLAEALLANGDGHLLPSDASSPKYSTRTGLIMSIYIQRP</sequence>
<accession>A0ACC1NDL5</accession>
<dbReference type="EMBL" id="JANJQO010000478">
    <property type="protein sequence ID" value="KAJ2977367.1"/>
    <property type="molecule type" value="Genomic_DNA"/>
</dbReference>
<name>A0ACC1NDL5_9HYPO</name>
<keyword evidence="2" id="KW-1185">Reference proteome</keyword>
<evidence type="ECO:0000313" key="2">
    <source>
        <dbReference type="Proteomes" id="UP001143910"/>
    </source>
</evidence>
<protein>
    <submittedName>
        <fullName evidence="1">Uncharacterized protein</fullName>
    </submittedName>
</protein>